<evidence type="ECO:0000256" key="5">
    <source>
        <dbReference type="ARBA" id="ARBA00023163"/>
    </source>
</evidence>
<reference evidence="9 10" key="1">
    <citation type="journal article" date="2023" name="IScience">
        <title>Expanded male sex-determining region conserved during the evolution of homothallism in the green alga Volvox.</title>
        <authorList>
            <person name="Yamamoto K."/>
            <person name="Matsuzaki R."/>
            <person name="Mahakham W."/>
            <person name="Heman W."/>
            <person name="Sekimoto H."/>
            <person name="Kawachi M."/>
            <person name="Minakuchi Y."/>
            <person name="Toyoda A."/>
            <person name="Nozaki H."/>
        </authorList>
    </citation>
    <scope>NUCLEOTIDE SEQUENCE [LARGE SCALE GENOMIC DNA]</scope>
    <source>
        <strain evidence="9 10">NIES-4468</strain>
    </source>
</reference>
<keyword evidence="4" id="KW-0238">DNA-binding</keyword>
<gene>
    <name evidence="9" type="ORF">VaNZ11_009910</name>
</gene>
<feature type="region of interest" description="Disordered" evidence="7">
    <location>
        <begin position="263"/>
        <end position="284"/>
    </location>
</feature>
<evidence type="ECO:0000256" key="7">
    <source>
        <dbReference type="SAM" id="MobiDB-lite"/>
    </source>
</evidence>
<dbReference type="Proteomes" id="UP001165090">
    <property type="component" value="Unassembled WGS sequence"/>
</dbReference>
<keyword evidence="10" id="KW-1185">Reference proteome</keyword>
<evidence type="ECO:0000256" key="2">
    <source>
        <dbReference type="ARBA" id="ARBA00010812"/>
    </source>
</evidence>
<evidence type="ECO:0000259" key="8">
    <source>
        <dbReference type="Pfam" id="PF01693"/>
    </source>
</evidence>
<organism evidence="9 10">
    <name type="scientific">Volvox africanus</name>
    <dbReference type="NCBI Taxonomy" id="51714"/>
    <lineage>
        <taxon>Eukaryota</taxon>
        <taxon>Viridiplantae</taxon>
        <taxon>Chlorophyta</taxon>
        <taxon>core chlorophytes</taxon>
        <taxon>Chlorophyceae</taxon>
        <taxon>CS clade</taxon>
        <taxon>Chlamydomonadales</taxon>
        <taxon>Volvocaceae</taxon>
        <taxon>Volvox</taxon>
    </lineage>
</organism>
<feature type="compositionally biased region" description="Basic residues" evidence="7">
    <location>
        <begin position="635"/>
        <end position="645"/>
    </location>
</feature>
<feature type="region of interest" description="Disordered" evidence="7">
    <location>
        <begin position="718"/>
        <end position="738"/>
    </location>
</feature>
<keyword evidence="6" id="KW-0539">Nucleus</keyword>
<feature type="region of interest" description="Disordered" evidence="7">
    <location>
        <begin position="523"/>
        <end position="646"/>
    </location>
</feature>
<feature type="compositionally biased region" description="Basic residues" evidence="7">
    <location>
        <begin position="448"/>
        <end position="460"/>
    </location>
</feature>
<feature type="region of interest" description="Disordered" evidence="7">
    <location>
        <begin position="766"/>
        <end position="809"/>
    </location>
</feature>
<dbReference type="InterPro" id="IPR017956">
    <property type="entry name" value="AT_hook_DNA-bd_motif"/>
</dbReference>
<dbReference type="InterPro" id="IPR011320">
    <property type="entry name" value="RNase_H1_N"/>
</dbReference>
<dbReference type="PANTHER" id="PTHR23341">
    <property type="entry name" value="HIGH MOBILITY GROUP PROTEINS HMG-A AND C"/>
    <property type="match status" value="1"/>
</dbReference>
<dbReference type="InterPro" id="IPR009027">
    <property type="entry name" value="Ribosomal_bL9/RNase_H1_N"/>
</dbReference>
<feature type="region of interest" description="Disordered" evidence="7">
    <location>
        <begin position="1180"/>
        <end position="1226"/>
    </location>
</feature>
<evidence type="ECO:0000313" key="10">
    <source>
        <dbReference type="Proteomes" id="UP001165090"/>
    </source>
</evidence>
<feature type="compositionally biased region" description="Low complexity" evidence="7">
    <location>
        <begin position="475"/>
        <end position="489"/>
    </location>
</feature>
<name>A0ABQ5S9S4_9CHLO</name>
<keyword evidence="5" id="KW-0804">Transcription</keyword>
<feature type="compositionally biased region" description="Basic residues" evidence="7">
    <location>
        <begin position="605"/>
        <end position="617"/>
    </location>
</feature>
<dbReference type="EMBL" id="BSDZ01000028">
    <property type="protein sequence ID" value="GLI66208.1"/>
    <property type="molecule type" value="Genomic_DNA"/>
</dbReference>
<dbReference type="InterPro" id="IPR037056">
    <property type="entry name" value="RNase_H1_N_sf"/>
</dbReference>
<feature type="compositionally biased region" description="Low complexity" evidence="7">
    <location>
        <begin position="263"/>
        <end position="274"/>
    </location>
</feature>
<protein>
    <recommendedName>
        <fullName evidence="8">Ribonuclease H1 N-terminal domain-containing protein</fullName>
    </recommendedName>
</protein>
<feature type="compositionally biased region" description="Polar residues" evidence="7">
    <location>
        <begin position="463"/>
        <end position="474"/>
    </location>
</feature>
<evidence type="ECO:0000256" key="3">
    <source>
        <dbReference type="ARBA" id="ARBA00023015"/>
    </source>
</evidence>
<feature type="compositionally biased region" description="Polar residues" evidence="7">
    <location>
        <begin position="1180"/>
        <end position="1196"/>
    </location>
</feature>
<comment type="subcellular location">
    <subcellularLocation>
        <location evidence="1">Nucleus</location>
    </subcellularLocation>
</comment>
<accession>A0ABQ5S9S4</accession>
<feature type="domain" description="Ribonuclease H1 N-terminal" evidence="8">
    <location>
        <begin position="206"/>
        <end position="250"/>
    </location>
</feature>
<evidence type="ECO:0000256" key="1">
    <source>
        <dbReference type="ARBA" id="ARBA00004123"/>
    </source>
</evidence>
<keyword evidence="3" id="KW-0805">Transcription regulation</keyword>
<comment type="caution">
    <text evidence="9">The sequence shown here is derived from an EMBL/GenBank/DDBJ whole genome shotgun (WGS) entry which is preliminary data.</text>
</comment>
<feature type="compositionally biased region" description="Polar residues" evidence="7">
    <location>
        <begin position="798"/>
        <end position="809"/>
    </location>
</feature>
<feature type="domain" description="Ribonuclease H1 N-terminal" evidence="8">
    <location>
        <begin position="68"/>
        <end position="112"/>
    </location>
</feature>
<proteinExistence type="inferred from homology"/>
<evidence type="ECO:0000256" key="4">
    <source>
        <dbReference type="ARBA" id="ARBA00023125"/>
    </source>
</evidence>
<feature type="compositionally biased region" description="Basic residues" evidence="7">
    <location>
        <begin position="571"/>
        <end position="581"/>
    </location>
</feature>
<feature type="region of interest" description="Disordered" evidence="7">
    <location>
        <begin position="661"/>
        <end position="685"/>
    </location>
</feature>
<feature type="compositionally biased region" description="Gly residues" evidence="7">
    <location>
        <begin position="1205"/>
        <end position="1214"/>
    </location>
</feature>
<comment type="similarity">
    <text evidence="2">Belongs to the HMGA family.</text>
</comment>
<sequence>MSAATYGCNTHCYRSGQPRSGVPFQIPQGAQYGPYLRHLQPAWPLGPSAFRKFEAPSRGSVVTHARRKWYAVFEPSPVRGVYRVWEQVQQLVSGQSNAVHKGFASEAAALEWISKLTLRAREEDATLEHLRRVMFGSNYRVGQPAALTSSSCLVASHASTNSGSGGSVARDVVSSTDTPGPFPRPWQTPPIVLPVPTAPSREYYRKWYAVRFVDGGTPGVYNTWQEAEAAISGRYAEHRSFDSQAEALAYAFGSSYVEQLLPAQQQQQEEQLQPVEEEEDTRSAALSGLHQLAANEIGFDSAAASHPSSSLSEHVDLPPEYDPYNQHSYFPYGADGDDTVAHGSDYERGEISSWMSPSVPYGLPTGLRMPVLAAWGAATVRQPLPAQPNGGDGRSTTSSSSLIPLPAPPAMTMPLSYDAPYAGPAMPAMVLTAAAVATPARGANRGLSRGRHHHHHHRHRSSDCINSEGPTPQQSPCAASTSSSSAPLSSVANFDSFPTAAAAVAPSSLPSLLSAGEAVECGVHDPDLNSPDPDSVRARQPRRQPGNRLGNAETAVVASRQEEYGSDRTTPVKRRRGRPRKVSVAEISPLLADGSGAGSVAHMPQTKRPRGRPRKQHGSNASTAVVSEPEPAVAKRGRGRPRKGVAVRNESTVAEMINVKRPRGRPRSCGEAAAATATQPKGRGGVGLPGEMAAKAEHNGIKAASLPPPSEAVVKEPVKSWRGRPRNPYPHTGLAPGGWTPRAPGGLCLEPDRPYILAFHWGQARHTGAPEPHPTAPTTSIAVSPALPPTSPGANPGRRTNPSATTQPGSLELSYSVLLLDGEDYSLVASKTGSIWCQHPAEGTYELLNLCVQGVVRKCGLRRVQLLGTGLRPEVCPPASAASLSSLAAMEGGPQELTEESKYQQAPPGGKGSREGGLRSASLAETELPSGGKAVAAVAAGEAAVAADVEWNVLHDEPTRSGAAKTLRVRHGQELRVLTELSPAPPPIRGETQSVTGWSRRLEGANESLELMSYGAERDALLTLAARLPELQLTVERLVGEWAPRYDKCTLLSTTLAVQSELYGLRRELIQNGLGVTAGSAADAAPGASATVAAEGGEMRQEQQGNAAGDLPAGAAVDGSELLLALHEVLGGMASDESSTPAHLLVRAFILRKLHLDLITWLESPFERQRFLIAAGTKSSSSRADPLDYSSNTNGAVQDYQKSGVRGGGGGGGRTMREEETTSSLG</sequence>
<dbReference type="Pfam" id="PF01693">
    <property type="entry name" value="Cauli_VI"/>
    <property type="match status" value="2"/>
</dbReference>
<feature type="region of interest" description="Disordered" evidence="7">
    <location>
        <begin position="164"/>
        <end position="185"/>
    </location>
</feature>
<dbReference type="PRINTS" id="PR00929">
    <property type="entry name" value="ATHOOK"/>
</dbReference>
<feature type="region of interest" description="Disordered" evidence="7">
    <location>
        <begin position="886"/>
        <end position="919"/>
    </location>
</feature>
<evidence type="ECO:0000313" key="9">
    <source>
        <dbReference type="EMBL" id="GLI66208.1"/>
    </source>
</evidence>
<evidence type="ECO:0000256" key="6">
    <source>
        <dbReference type="ARBA" id="ARBA00023242"/>
    </source>
</evidence>
<dbReference type="Gene3D" id="3.40.970.10">
    <property type="entry name" value="Ribonuclease H1, N-terminal domain"/>
    <property type="match status" value="2"/>
</dbReference>
<feature type="region of interest" description="Disordered" evidence="7">
    <location>
        <begin position="443"/>
        <end position="489"/>
    </location>
</feature>
<dbReference type="SUPFAM" id="SSF55658">
    <property type="entry name" value="L9 N-domain-like"/>
    <property type="match status" value="1"/>
</dbReference>
<dbReference type="PANTHER" id="PTHR23341:SF2">
    <property type="entry name" value="HIGH MOBILITY GROUP PROTEIN HMG-12"/>
    <property type="match status" value="1"/>
</dbReference>
<feature type="region of interest" description="Disordered" evidence="7">
    <location>
        <begin position="383"/>
        <end position="405"/>
    </location>
</feature>
<dbReference type="SMART" id="SM00384">
    <property type="entry name" value="AT_hook"/>
    <property type="match status" value="4"/>
</dbReference>